<dbReference type="Gene3D" id="1.10.10.60">
    <property type="entry name" value="Homeodomain-like"/>
    <property type="match status" value="1"/>
</dbReference>
<dbReference type="Pfam" id="PF00309">
    <property type="entry name" value="Sigma54_AID"/>
    <property type="match status" value="1"/>
</dbReference>
<dbReference type="InterPro" id="IPR000394">
    <property type="entry name" value="RNA_pol_sigma_54"/>
</dbReference>
<dbReference type="PROSITE" id="PS50044">
    <property type="entry name" value="SIGMA54_3"/>
    <property type="match status" value="1"/>
</dbReference>
<dbReference type="GO" id="GO:0006352">
    <property type="term" value="P:DNA-templated transcription initiation"/>
    <property type="evidence" value="ECO:0007669"/>
    <property type="project" value="InterPro"/>
</dbReference>
<dbReference type="GO" id="GO:0000428">
    <property type="term" value="C:DNA-directed RNA polymerase complex"/>
    <property type="evidence" value="ECO:0007669"/>
    <property type="project" value="UniProtKB-KW"/>
</dbReference>
<dbReference type="GeneID" id="42304273"/>
<keyword evidence="7" id="KW-0238">DNA-binding</keyword>
<dbReference type="PANTHER" id="PTHR32248:SF4">
    <property type="entry name" value="RNA POLYMERASE SIGMA-54 FACTOR"/>
    <property type="match status" value="1"/>
</dbReference>
<evidence type="ECO:0000256" key="5">
    <source>
        <dbReference type="ARBA" id="ARBA00023015"/>
    </source>
</evidence>
<dbReference type="OrthoDB" id="9814402at2"/>
<dbReference type="InterPro" id="IPR038709">
    <property type="entry name" value="RpoN_core-bd_sf"/>
</dbReference>
<dbReference type="PROSITE" id="PS00717">
    <property type="entry name" value="SIGMA54_1"/>
    <property type="match status" value="1"/>
</dbReference>
<dbReference type="GO" id="GO:0016779">
    <property type="term" value="F:nucleotidyltransferase activity"/>
    <property type="evidence" value="ECO:0007669"/>
    <property type="project" value="UniProtKB-KW"/>
</dbReference>
<dbReference type="PANTHER" id="PTHR32248">
    <property type="entry name" value="RNA POLYMERASE SIGMA-54 FACTOR"/>
    <property type="match status" value="1"/>
</dbReference>
<evidence type="ECO:0000256" key="2">
    <source>
        <dbReference type="ARBA" id="ARBA00022478"/>
    </source>
</evidence>
<dbReference type="InterPro" id="IPR007634">
    <property type="entry name" value="RNA_pol_sigma_54_DNA-bd"/>
</dbReference>
<dbReference type="NCBIfam" id="TIGR02395">
    <property type="entry name" value="rpoN_sigma"/>
    <property type="match status" value="1"/>
</dbReference>
<dbReference type="PATRIC" id="fig|47500.12.peg.7098"/>
<evidence type="ECO:0000256" key="1">
    <source>
        <dbReference type="ARBA" id="ARBA00008798"/>
    </source>
</evidence>
<dbReference type="PRINTS" id="PR00045">
    <property type="entry name" value="SIGMA54FCT"/>
</dbReference>
<dbReference type="AlphaFoldDB" id="A0A0D1USX0"/>
<dbReference type="EMBL" id="LGUG01000004">
    <property type="protein sequence ID" value="KON94683.1"/>
    <property type="molecule type" value="Genomic_DNA"/>
</dbReference>
<dbReference type="Gene3D" id="1.10.10.1330">
    <property type="entry name" value="RNA polymerase sigma-54 factor, core-binding domain"/>
    <property type="match status" value="1"/>
</dbReference>
<keyword evidence="6" id="KW-0731">Sigma factor</keyword>
<gene>
    <name evidence="11" type="ORF">AF333_03490</name>
    <name evidence="12" type="ORF">SAMN04487909_112133</name>
</gene>
<dbReference type="GO" id="GO:0001216">
    <property type="term" value="F:DNA-binding transcription activator activity"/>
    <property type="evidence" value="ECO:0007669"/>
    <property type="project" value="InterPro"/>
</dbReference>
<evidence type="ECO:0000256" key="6">
    <source>
        <dbReference type="ARBA" id="ARBA00023082"/>
    </source>
</evidence>
<reference evidence="11 13" key="1">
    <citation type="submission" date="2015-07" db="EMBL/GenBank/DDBJ databases">
        <title>Fjat-14205 dsm 2895.</title>
        <authorList>
            <person name="Liu B."/>
            <person name="Wang J."/>
            <person name="Zhu Y."/>
            <person name="Liu G."/>
            <person name="Chen Q."/>
            <person name="Chen Z."/>
            <person name="Lan J."/>
            <person name="Che J."/>
            <person name="Ge C."/>
            <person name="Shi H."/>
            <person name="Pan Z."/>
            <person name="Liu X."/>
        </authorList>
    </citation>
    <scope>NUCLEOTIDE SEQUENCE [LARGE SCALE GENOMIC DNA]</scope>
    <source>
        <strain evidence="11 13">DSM 2895</strain>
    </source>
</reference>
<keyword evidence="13" id="KW-1185">Reference proteome</keyword>
<organism evidence="11 13">
    <name type="scientific">Aneurinibacillus migulanus</name>
    <name type="common">Bacillus migulanus</name>
    <dbReference type="NCBI Taxonomy" id="47500"/>
    <lineage>
        <taxon>Bacteria</taxon>
        <taxon>Bacillati</taxon>
        <taxon>Bacillota</taxon>
        <taxon>Bacilli</taxon>
        <taxon>Bacillales</taxon>
        <taxon>Paenibacillaceae</taxon>
        <taxon>Aneurinibacillus group</taxon>
        <taxon>Aneurinibacillus</taxon>
    </lineage>
</organism>
<dbReference type="GO" id="GO:0003677">
    <property type="term" value="F:DNA binding"/>
    <property type="evidence" value="ECO:0007669"/>
    <property type="project" value="UniProtKB-KW"/>
</dbReference>
<evidence type="ECO:0000313" key="11">
    <source>
        <dbReference type="EMBL" id="KON94683.1"/>
    </source>
</evidence>
<keyword evidence="8" id="KW-0804">Transcription</keyword>
<dbReference type="GO" id="GO:0016987">
    <property type="term" value="F:sigma factor activity"/>
    <property type="evidence" value="ECO:0007669"/>
    <property type="project" value="UniProtKB-KW"/>
</dbReference>
<dbReference type="Pfam" id="PF04552">
    <property type="entry name" value="Sigma54_DBD"/>
    <property type="match status" value="1"/>
</dbReference>
<feature type="domain" description="RNA polymerase sigma factor 54 core-binding" evidence="10">
    <location>
        <begin position="110"/>
        <end position="294"/>
    </location>
</feature>
<dbReference type="EMBL" id="FNED01000012">
    <property type="protein sequence ID" value="SDJ14334.1"/>
    <property type="molecule type" value="Genomic_DNA"/>
</dbReference>
<dbReference type="InterPro" id="IPR007046">
    <property type="entry name" value="RNA_pol_sigma_54_core-bd"/>
</dbReference>
<dbReference type="Proteomes" id="UP000037269">
    <property type="component" value="Unassembled WGS sequence"/>
</dbReference>
<dbReference type="Proteomes" id="UP000182836">
    <property type="component" value="Unassembled WGS sequence"/>
</dbReference>
<dbReference type="PROSITE" id="PS00718">
    <property type="entry name" value="SIGMA54_2"/>
    <property type="match status" value="1"/>
</dbReference>
<dbReference type="STRING" id="47500.AF333_03490"/>
<name>A0A0D1USX0_ANEMI</name>
<dbReference type="Pfam" id="PF04963">
    <property type="entry name" value="Sigma54_CBD"/>
    <property type="match status" value="1"/>
</dbReference>
<keyword evidence="2" id="KW-0240">DNA-directed RNA polymerase</keyword>
<proteinExistence type="inferred from homology"/>
<dbReference type="PIRSF" id="PIRSF000774">
    <property type="entry name" value="RpoN"/>
    <property type="match status" value="1"/>
</dbReference>
<evidence type="ECO:0000256" key="3">
    <source>
        <dbReference type="ARBA" id="ARBA00022679"/>
    </source>
</evidence>
<reference evidence="12 14" key="2">
    <citation type="submission" date="2016-10" db="EMBL/GenBank/DDBJ databases">
        <authorList>
            <person name="de Groot N.N."/>
        </authorList>
    </citation>
    <scope>NUCLEOTIDE SEQUENCE [LARGE SCALE GENOMIC DNA]</scope>
    <source>
        <strain evidence="12 14">DSM 2895</strain>
    </source>
</reference>
<keyword evidence="3" id="KW-0808">Transferase</keyword>
<evidence type="ECO:0000259" key="10">
    <source>
        <dbReference type="Pfam" id="PF04963"/>
    </source>
</evidence>
<evidence type="ECO:0000256" key="8">
    <source>
        <dbReference type="ARBA" id="ARBA00023163"/>
    </source>
</evidence>
<evidence type="ECO:0000313" key="14">
    <source>
        <dbReference type="Proteomes" id="UP000182836"/>
    </source>
</evidence>
<evidence type="ECO:0000256" key="7">
    <source>
        <dbReference type="ARBA" id="ARBA00023125"/>
    </source>
</evidence>
<evidence type="ECO:0000313" key="13">
    <source>
        <dbReference type="Proteomes" id="UP000037269"/>
    </source>
</evidence>
<comment type="similarity">
    <text evidence="1">Belongs to the sigma-54 factor family.</text>
</comment>
<dbReference type="NCBIfam" id="NF009118">
    <property type="entry name" value="PRK12469.1"/>
    <property type="match status" value="1"/>
</dbReference>
<keyword evidence="4" id="KW-0548">Nucleotidyltransferase</keyword>
<accession>A0A0D1USX0</accession>
<protein>
    <submittedName>
        <fullName evidence="12">RNA polymerase, sigma 54 subunit, RpoN/SigL</fullName>
    </submittedName>
</protein>
<evidence type="ECO:0000256" key="4">
    <source>
        <dbReference type="ARBA" id="ARBA00022695"/>
    </source>
</evidence>
<dbReference type="RefSeq" id="WP_043068443.1">
    <property type="nucleotide sequence ID" value="NZ_BJOA01000198.1"/>
</dbReference>
<evidence type="ECO:0000313" key="12">
    <source>
        <dbReference type="EMBL" id="SDJ14334.1"/>
    </source>
</evidence>
<feature type="domain" description="RNA polymerase sigma factor 54 DNA-binding" evidence="9">
    <location>
        <begin position="308"/>
        <end position="467"/>
    </location>
</feature>
<evidence type="ECO:0000259" key="9">
    <source>
        <dbReference type="Pfam" id="PF04552"/>
    </source>
</evidence>
<keyword evidence="5" id="KW-0805">Transcription regulation</keyword>
<sequence length="468" mass="53437">MQMGFGLYQQQTLKLVMTPELRQAITILQYSAVDLLDFLRQQATENPILDLSEKTTREMASVDSTLQKETNKQNDIDWKDYIRANATGDETYYQRGSTPAQDYDPFNFISAGGTTLEEHLLEQVSMLKNVTPLEKRILNFLIGNLNENGYLTITETEAADILNTDTEKIEEMIWLLQALDPVGVGARSLAECLLLQLRDEPEEHTLAIAIVEYHLEDLAEKRYQKIATSLNATPQEVQQAADYLRTLNPRPGAEFAQGTPRYIVPDVTVEKVENEYVVMVNEGSMPNLTINRFYQQMLQKNEADSAQRYIQDKLNSALWLIRSIEQRRMTLYKVTQAIVEEQQSFFEKGTAGLKPMTLRDIAEKVDLHESTISRATSNKYVQTPRGLFELKYFFTTGLNRADGGEASSVVTIKEKIKAMVDAEDKKKPLSDQKITDLLIKEGIEISRRTVAKYREEMNIDSSSKRKRF</sequence>